<protein>
    <recommendedName>
        <fullName evidence="3">Reverse transcriptase domain-containing protein</fullName>
    </recommendedName>
</protein>
<accession>A0ABR1EGB4</accession>
<comment type="caution">
    <text evidence="1">The sequence shown here is derived from an EMBL/GenBank/DDBJ whole genome shotgun (WGS) entry which is preliminary data.</text>
</comment>
<evidence type="ECO:0000313" key="2">
    <source>
        <dbReference type="Proteomes" id="UP001303046"/>
    </source>
</evidence>
<evidence type="ECO:0000313" key="1">
    <source>
        <dbReference type="EMBL" id="KAK6761385.1"/>
    </source>
</evidence>
<dbReference type="PANTHER" id="PTHR19446">
    <property type="entry name" value="REVERSE TRANSCRIPTASES"/>
    <property type="match status" value="1"/>
</dbReference>
<proteinExistence type="predicted"/>
<gene>
    <name evidence="1" type="primary">Necator_chrX.g22609</name>
    <name evidence="1" type="ORF">RB195_022446</name>
</gene>
<dbReference type="Proteomes" id="UP001303046">
    <property type="component" value="Unassembled WGS sequence"/>
</dbReference>
<reference evidence="1 2" key="1">
    <citation type="submission" date="2023-08" db="EMBL/GenBank/DDBJ databases">
        <title>A Necator americanus chromosomal reference genome.</title>
        <authorList>
            <person name="Ilik V."/>
            <person name="Petrzelkova K.J."/>
            <person name="Pardy F."/>
            <person name="Fuh T."/>
            <person name="Niatou-Singa F.S."/>
            <person name="Gouil Q."/>
            <person name="Baker L."/>
            <person name="Ritchie M.E."/>
            <person name="Jex A.R."/>
            <person name="Gazzola D."/>
            <person name="Li H."/>
            <person name="Toshio Fujiwara R."/>
            <person name="Zhan B."/>
            <person name="Aroian R.V."/>
            <person name="Pafco B."/>
            <person name="Schwarz E.M."/>
        </authorList>
    </citation>
    <scope>NUCLEOTIDE SEQUENCE [LARGE SCALE GENOMIC DNA]</scope>
    <source>
        <strain evidence="1 2">Aroian</strain>
        <tissue evidence="1">Whole animal</tissue>
    </source>
</reference>
<dbReference type="EMBL" id="JAVFWL010000006">
    <property type="protein sequence ID" value="KAK6761385.1"/>
    <property type="molecule type" value="Genomic_DNA"/>
</dbReference>
<name>A0ABR1EGB4_NECAM</name>
<sequence>MEKNICYRQRRRKEVVYDDCVLEDSLSQGDWQIEEDPNVDYEMLLRGLRACSERIVGKKKALRLPPNASHTERLVANTSCKKALQEGLLKTRQKKLLEAAQRRASLNKCRRDLREYNIPLAALLSEDGTRTSSRREMEIITERFYSNFFYSSTPVSSPIIPTDEAPPRILPSEVRVATKSMNPGTAPGPDFISADFLRAGGHPLHVILSAHMRSYLQKERIPDQWKTSGTVLIHKKGDREDLRNYHPICLLSVLYKVFTKIILEGHRDLPGIPPTPCSNLRRL</sequence>
<organism evidence="1 2">
    <name type="scientific">Necator americanus</name>
    <name type="common">Human hookworm</name>
    <dbReference type="NCBI Taxonomy" id="51031"/>
    <lineage>
        <taxon>Eukaryota</taxon>
        <taxon>Metazoa</taxon>
        <taxon>Ecdysozoa</taxon>
        <taxon>Nematoda</taxon>
        <taxon>Chromadorea</taxon>
        <taxon>Rhabditida</taxon>
        <taxon>Rhabditina</taxon>
        <taxon>Rhabditomorpha</taxon>
        <taxon>Strongyloidea</taxon>
        <taxon>Ancylostomatidae</taxon>
        <taxon>Bunostominae</taxon>
        <taxon>Necator</taxon>
    </lineage>
</organism>
<evidence type="ECO:0008006" key="3">
    <source>
        <dbReference type="Google" id="ProtNLM"/>
    </source>
</evidence>
<keyword evidence="2" id="KW-1185">Reference proteome</keyword>